<feature type="transmembrane region" description="Helical" evidence="1">
    <location>
        <begin position="364"/>
        <end position="389"/>
    </location>
</feature>
<keyword evidence="1" id="KW-1133">Transmembrane helix</keyword>
<keyword evidence="1" id="KW-0472">Membrane</keyword>
<evidence type="ECO:0000313" key="2">
    <source>
        <dbReference type="EMBL" id="PMD42759.1"/>
    </source>
</evidence>
<keyword evidence="1" id="KW-0812">Transmembrane</keyword>
<protein>
    <submittedName>
        <fullName evidence="2">Uncharacterized protein</fullName>
    </submittedName>
</protein>
<sequence length="396" mass="46995">MVDMSQSSVELKTIDNTDQMLIWKPNGLAEPYLLNEWTPPLREQILKRFWNVNIEGHHDVTNQRHQPEIAHRYDPFFTNFETECLDLNLVIQQREGEWACKRYGQLFALLEFLRQNKAQKRRECLAYFDKKEYAGYTERDKSDMIDLVILLWLRVDVTRERQPGQGPCVKQVWDNAASLATVIYRQFPERPVPNYTSRKPNWTRYLRAYSLTNCQYFRVCWTNRLEDHLFLDPYQEPPELWIFHWATFLEDFSNPDNPDFKLFPEGLLQETSDTLALLIPYLDSRSSSWFKKETNTRINDQGKKLLDQRASQQPIPVGVNLVSHYKYWGERLDIIQTAYDEAEPVSFFQWRKDDRRNVKSYEKWLTFLGVAFALGLGFINLVLSILQVYGTLKPPQ</sequence>
<evidence type="ECO:0000313" key="3">
    <source>
        <dbReference type="Proteomes" id="UP000235786"/>
    </source>
</evidence>
<evidence type="ECO:0000256" key="1">
    <source>
        <dbReference type="SAM" id="Phobius"/>
    </source>
</evidence>
<dbReference type="EMBL" id="KZ613943">
    <property type="protein sequence ID" value="PMD42759.1"/>
    <property type="molecule type" value="Genomic_DNA"/>
</dbReference>
<reference evidence="2 3" key="1">
    <citation type="submission" date="2016-04" db="EMBL/GenBank/DDBJ databases">
        <title>A degradative enzymes factory behind the ericoid mycorrhizal symbiosis.</title>
        <authorList>
            <consortium name="DOE Joint Genome Institute"/>
            <person name="Martino E."/>
            <person name="Morin E."/>
            <person name="Grelet G."/>
            <person name="Kuo A."/>
            <person name="Kohler A."/>
            <person name="Daghino S."/>
            <person name="Barry K."/>
            <person name="Choi C."/>
            <person name="Cichocki N."/>
            <person name="Clum A."/>
            <person name="Copeland A."/>
            <person name="Hainaut M."/>
            <person name="Haridas S."/>
            <person name="Labutti K."/>
            <person name="Lindquist E."/>
            <person name="Lipzen A."/>
            <person name="Khouja H.-R."/>
            <person name="Murat C."/>
            <person name="Ohm R."/>
            <person name="Olson A."/>
            <person name="Spatafora J."/>
            <person name="Veneault-Fourrey C."/>
            <person name="Henrissat B."/>
            <person name="Grigoriev I."/>
            <person name="Martin F."/>
            <person name="Perotto S."/>
        </authorList>
    </citation>
    <scope>NUCLEOTIDE SEQUENCE [LARGE SCALE GENOMIC DNA]</scope>
    <source>
        <strain evidence="2 3">F</strain>
    </source>
</reference>
<dbReference type="OrthoDB" id="5428890at2759"/>
<accession>A0A2J6RW71</accession>
<organism evidence="2 3">
    <name type="scientific">Hyaloscypha variabilis (strain UAMH 11265 / GT02V1 / F)</name>
    <name type="common">Meliniomyces variabilis</name>
    <dbReference type="NCBI Taxonomy" id="1149755"/>
    <lineage>
        <taxon>Eukaryota</taxon>
        <taxon>Fungi</taxon>
        <taxon>Dikarya</taxon>
        <taxon>Ascomycota</taxon>
        <taxon>Pezizomycotina</taxon>
        <taxon>Leotiomycetes</taxon>
        <taxon>Helotiales</taxon>
        <taxon>Hyaloscyphaceae</taxon>
        <taxon>Hyaloscypha</taxon>
        <taxon>Hyaloscypha variabilis</taxon>
    </lineage>
</organism>
<dbReference type="AlphaFoldDB" id="A0A2J6RW71"/>
<name>A0A2J6RW71_HYAVF</name>
<dbReference type="Proteomes" id="UP000235786">
    <property type="component" value="Unassembled WGS sequence"/>
</dbReference>
<gene>
    <name evidence="2" type="ORF">L207DRAFT_632485</name>
</gene>
<keyword evidence="3" id="KW-1185">Reference proteome</keyword>
<proteinExistence type="predicted"/>